<evidence type="ECO:0000259" key="1">
    <source>
        <dbReference type="Pfam" id="PF08984"/>
    </source>
</evidence>
<dbReference type="Proteomes" id="UP000075359">
    <property type="component" value="Unassembled WGS sequence"/>
</dbReference>
<evidence type="ECO:0000313" key="2">
    <source>
        <dbReference type="EMBL" id="KYJ86811.1"/>
    </source>
</evidence>
<sequence length="169" mass="19158">MKEITLETKISDLLNDYEGMKDILIEINPKFKKLNNPVLRRTVAKLAGVKQAAIVGGMDPADLLNQLRKAVGQTPVDMVSTEGKSEVKETPEWILQDAKQTLNANEILDQEHNPLAELRKALKAIDKDEVIIIEADFRPEPLIDEMLKAGHDVFTREIEEDHFITYIKK</sequence>
<dbReference type="OrthoDB" id="128918at2"/>
<accession>A0A151CH26</accession>
<comment type="caution">
    <text evidence="2">The sequence shown here is derived from an EMBL/GenBank/DDBJ whole genome shotgun (WGS) entry which is preliminary data.</text>
</comment>
<protein>
    <recommendedName>
        <fullName evidence="1">DUF1858 domain-containing protein</fullName>
    </recommendedName>
</protein>
<feature type="domain" description="DUF1858" evidence="1">
    <location>
        <begin position="4"/>
        <end position="63"/>
    </location>
</feature>
<dbReference type="Pfam" id="PF08984">
    <property type="entry name" value="DUF1858"/>
    <property type="match status" value="1"/>
</dbReference>
<reference evidence="2 3" key="1">
    <citation type="submission" date="2015-11" db="EMBL/GenBank/DDBJ databases">
        <title>Draft genome of Sulfurovum riftiae 1812E, a member of the Epsilonproteobacteria isolated from the tube of the deep-sea hydrothermal vent tubewom Riftia pachyptila.</title>
        <authorList>
            <person name="Vetriani C."/>
            <person name="Giovannelli D."/>
        </authorList>
    </citation>
    <scope>NUCLEOTIDE SEQUENCE [LARGE SCALE GENOMIC DNA]</scope>
    <source>
        <strain evidence="2 3">1812E</strain>
    </source>
</reference>
<dbReference type="AlphaFoldDB" id="A0A151CH26"/>
<organism evidence="2 3">
    <name type="scientific">Sulfurovum riftiae</name>
    <dbReference type="NCBI Taxonomy" id="1630136"/>
    <lineage>
        <taxon>Bacteria</taxon>
        <taxon>Pseudomonadati</taxon>
        <taxon>Campylobacterota</taxon>
        <taxon>Epsilonproteobacteria</taxon>
        <taxon>Campylobacterales</taxon>
        <taxon>Sulfurovaceae</taxon>
        <taxon>Sulfurovum</taxon>
    </lineage>
</organism>
<evidence type="ECO:0000313" key="3">
    <source>
        <dbReference type="Proteomes" id="UP000075359"/>
    </source>
</evidence>
<name>A0A151CH26_9BACT</name>
<gene>
    <name evidence="2" type="ORF">AS592_08265</name>
</gene>
<dbReference type="InterPro" id="IPR038062">
    <property type="entry name" value="ScdA-like_N_sf"/>
</dbReference>
<dbReference type="InterPro" id="IPR015077">
    <property type="entry name" value="DUF1858"/>
</dbReference>
<dbReference type="EMBL" id="LNKT01000012">
    <property type="protein sequence ID" value="KYJ86811.1"/>
    <property type="molecule type" value="Genomic_DNA"/>
</dbReference>
<dbReference type="SUPFAM" id="SSF140683">
    <property type="entry name" value="SP0561-like"/>
    <property type="match status" value="1"/>
</dbReference>
<dbReference type="RefSeq" id="WP_067330213.1">
    <property type="nucleotide sequence ID" value="NZ_LNKT01000012.1"/>
</dbReference>
<proteinExistence type="predicted"/>
<dbReference type="STRING" id="1630136.AS592_08265"/>
<keyword evidence="3" id="KW-1185">Reference proteome</keyword>
<dbReference type="Gene3D" id="1.10.3910.10">
    <property type="entry name" value="SP0561-like"/>
    <property type="match status" value="1"/>
</dbReference>